<evidence type="ECO:0000313" key="2">
    <source>
        <dbReference type="EMBL" id="SOZ74559.1"/>
    </source>
</evidence>
<evidence type="ECO:0000256" key="1">
    <source>
        <dbReference type="SAM" id="MobiDB-lite"/>
    </source>
</evidence>
<reference evidence="3 4" key="1">
    <citation type="submission" date="2018-01" db="EMBL/GenBank/DDBJ databases">
        <authorList>
            <person name="Gaut B.S."/>
            <person name="Morton B.R."/>
            <person name="Clegg M.T."/>
            <person name="Duvall M.R."/>
        </authorList>
    </citation>
    <scope>NUCLEOTIDE SEQUENCE</scope>
    <source>
        <strain evidence="3">Cupriavidus taiwanensis STM 8555</strain>
        <plasmid evidence="3">I</plasmid>
        <plasmid evidence="4">Plasmid cbm2613_p</plasmid>
    </source>
</reference>
<geneLocation type="plasmid" evidence="4">
    <name>cbm2613_p</name>
</geneLocation>
<evidence type="ECO:0000313" key="4">
    <source>
        <dbReference type="Proteomes" id="UP000256952"/>
    </source>
</evidence>
<sequence>MTPEQMELSRLRAENKRYQDDANDAEHVAELRHTAELWSEFGRVENYSASPLPGRDDVVQVSVNSARHDAPEVQAARQRHAQISREVELWLWVEKCFSSGQWAPGFAHDEAFGRAAELSAAQAAGELQSLMPDGGYTDGAIAVPPRPSSVIPTSRRTHNGRRR</sequence>
<gene>
    <name evidence="3" type="ORF">CBM2612_P0458</name>
    <name evidence="2" type="ORF">CBM2613_P50019</name>
</gene>
<dbReference type="Proteomes" id="UP000256952">
    <property type="component" value="Plasmid CBM2613_p"/>
</dbReference>
<proteinExistence type="predicted"/>
<dbReference type="EMBL" id="LT984809">
    <property type="protein sequence ID" value="SPD49113.1"/>
    <property type="molecule type" value="Genomic_DNA"/>
</dbReference>
<organism evidence="3">
    <name type="scientific">Cupriavidus taiwanensis</name>
    <dbReference type="NCBI Taxonomy" id="164546"/>
    <lineage>
        <taxon>Bacteria</taxon>
        <taxon>Pseudomonadati</taxon>
        <taxon>Pseudomonadota</taxon>
        <taxon>Betaproteobacteria</taxon>
        <taxon>Burkholderiales</taxon>
        <taxon>Burkholderiaceae</taxon>
        <taxon>Cupriavidus</taxon>
    </lineage>
</organism>
<geneLocation type="plasmid" evidence="3">
    <name>I</name>
</geneLocation>
<name>A0A375HFE9_9BURK</name>
<dbReference type="RefSeq" id="WP_115683849.1">
    <property type="nucleotide sequence ID" value="NZ_LT976979.1"/>
</dbReference>
<evidence type="ECO:0000313" key="3">
    <source>
        <dbReference type="EMBL" id="SPD49113.1"/>
    </source>
</evidence>
<feature type="region of interest" description="Disordered" evidence="1">
    <location>
        <begin position="1"/>
        <end position="21"/>
    </location>
</feature>
<protein>
    <submittedName>
        <fullName evidence="3">Uncharacterized protein</fullName>
    </submittedName>
</protein>
<geneLocation type="plasmid" evidence="2">
    <name>CBM2613_p</name>
</geneLocation>
<feature type="region of interest" description="Disordered" evidence="1">
    <location>
        <begin position="129"/>
        <end position="163"/>
    </location>
</feature>
<feature type="compositionally biased region" description="Basic and acidic residues" evidence="1">
    <location>
        <begin position="7"/>
        <end position="21"/>
    </location>
</feature>
<keyword evidence="3" id="KW-0614">Plasmid</keyword>
<reference evidence="2" key="2">
    <citation type="submission" date="2018-01" db="EMBL/GenBank/DDBJ databases">
        <authorList>
            <person name="Clerissi C."/>
        </authorList>
    </citation>
    <scope>NUCLEOTIDE SEQUENCE</scope>
    <source>
        <strain evidence="2">Cupriavidus taiwanensis STM 8556</strain>
        <plasmid evidence="2">CBM2613_p</plasmid>
    </source>
</reference>
<dbReference type="EMBL" id="LT976981">
    <property type="protein sequence ID" value="SOZ74559.1"/>
    <property type="molecule type" value="Genomic_DNA"/>
</dbReference>
<dbReference type="AlphaFoldDB" id="A0A375HFE9"/>
<accession>A0A375HFE9</accession>